<dbReference type="Proteomes" id="UP000463700">
    <property type="component" value="Unassembled WGS sequence"/>
</dbReference>
<comment type="caution">
    <text evidence="1">The sequence shown here is derived from an EMBL/GenBank/DDBJ whole genome shotgun (WGS) entry which is preliminary data.</text>
</comment>
<proteinExistence type="predicted"/>
<dbReference type="AlphaFoldDB" id="A0A6N6W2X2"/>
<dbReference type="OrthoDB" id="9129391at2"/>
<protein>
    <submittedName>
        <fullName evidence="1">Uncharacterized protein</fullName>
    </submittedName>
</protein>
<gene>
    <name evidence="1" type="ORF">FSO04_36875</name>
</gene>
<evidence type="ECO:0000313" key="1">
    <source>
        <dbReference type="EMBL" id="KAE8754962.1"/>
    </source>
</evidence>
<sequence>MTKITVDKVEAATRQLDEAIELLFSDHDPLAIRTLAAAAHGLFADLVGLAAPESHGVRGLLRNLVFPKRTRWQV</sequence>
<evidence type="ECO:0000313" key="2">
    <source>
        <dbReference type="Proteomes" id="UP000463700"/>
    </source>
</evidence>
<dbReference type="EMBL" id="VOSW01000104">
    <property type="protein sequence ID" value="KAE8754962.1"/>
    <property type="molecule type" value="Genomic_DNA"/>
</dbReference>
<dbReference type="RefSeq" id="WP_154566415.1">
    <property type="nucleotide sequence ID" value="NZ_VOSW01000104.1"/>
</dbReference>
<accession>A0A6N6W2X2</accession>
<name>A0A6N6W2X2_9BURK</name>
<reference evidence="1 2" key="1">
    <citation type="journal article" date="2020" name="Int. J. Syst. Evol. Microbiol.">
        <title>Paraburkholderia madseniana sp. nov., a phenolic acid-degrading bacterium isolated from acidic forest soil.</title>
        <authorList>
            <person name="Wilhelm R.C."/>
            <person name="Murphy S.J.L."/>
            <person name="Feriancek N.M."/>
            <person name="Karasz D.C."/>
            <person name="DeRito C.M."/>
            <person name="Newman J.D."/>
            <person name="Buckley D.H."/>
        </authorList>
    </citation>
    <scope>NUCLEOTIDE SEQUENCE [LARGE SCALE GENOMIC DNA]</scope>
    <source>
        <strain evidence="1 2">RP11</strain>
    </source>
</reference>
<organism evidence="1 2">
    <name type="scientific">Paraburkholderia madseniana</name>
    <dbReference type="NCBI Taxonomy" id="2599607"/>
    <lineage>
        <taxon>Bacteria</taxon>
        <taxon>Pseudomonadati</taxon>
        <taxon>Pseudomonadota</taxon>
        <taxon>Betaproteobacteria</taxon>
        <taxon>Burkholderiales</taxon>
        <taxon>Burkholderiaceae</taxon>
        <taxon>Paraburkholderia</taxon>
    </lineage>
</organism>